<evidence type="ECO:0000256" key="4">
    <source>
        <dbReference type="ARBA" id="ARBA00022448"/>
    </source>
</evidence>
<evidence type="ECO:0000256" key="5">
    <source>
        <dbReference type="ARBA" id="ARBA00022490"/>
    </source>
</evidence>
<name>A0A3Q3B2D8_KRYMA</name>
<keyword evidence="7" id="KW-0964">Secreted</keyword>
<keyword evidence="6" id="KW-0162">Chylomicron</keyword>
<keyword evidence="10" id="KW-0551">Lipid droplet</keyword>
<dbReference type="GO" id="GO:0006869">
    <property type="term" value="P:lipid transport"/>
    <property type="evidence" value="ECO:0007669"/>
    <property type="project" value="UniProtKB-KW"/>
</dbReference>
<evidence type="ECO:0000256" key="8">
    <source>
        <dbReference type="ARBA" id="ARBA00022548"/>
    </source>
</evidence>
<keyword evidence="12" id="KW-0445">Lipid transport</keyword>
<evidence type="ECO:0000256" key="9">
    <source>
        <dbReference type="ARBA" id="ARBA00022674"/>
    </source>
</evidence>
<evidence type="ECO:0000256" key="2">
    <source>
        <dbReference type="ARBA" id="ARBA00004502"/>
    </source>
</evidence>
<sequence length="389" mass="44250">MIVEINQEVKGNPVEGLVVSVSTPSAGLLAVQMQTKRPAQVKARLYGRYPVTQHLNTFFISKKKMPYEMMLGLKRHVPAAMEMLSDPTVRTYDKLNRHARGLKGSLEKATKLAKEMFKNAVENLAAVGPSDVMPAVIDKTILILKEYQKKVERVLDAVVKFLKQTKFQIPGYKQRLSGLEIYQKMGTFVADVSEEAVEKISECLISTIDQFQAIEFSFPGSDRIISGQEILDTLLEYVRKIRYNVIVTVRKLGDIQLEDKIKKLSAFTQRLIEQSENFLQHVKSQNLERVYSFLADVYSNPMDFPVLANVAEKIHEFNVIILEYLRHVIDKLNEITTWPYASSGQLRTDIQSRIDSAVKAINAFHNNVIRSLKEQSKSVESYIKFGDTT</sequence>
<reference evidence="17" key="1">
    <citation type="submission" date="2025-08" db="UniProtKB">
        <authorList>
            <consortium name="Ensembl"/>
        </authorList>
    </citation>
    <scope>IDENTIFICATION</scope>
</reference>
<keyword evidence="18" id="KW-1185">Reference proteome</keyword>
<evidence type="ECO:0000256" key="16">
    <source>
        <dbReference type="ARBA" id="ARBA00023313"/>
    </source>
</evidence>
<dbReference type="GO" id="GO:0005811">
    <property type="term" value="C:lipid droplet"/>
    <property type="evidence" value="ECO:0007669"/>
    <property type="project" value="UniProtKB-SubCell"/>
</dbReference>
<dbReference type="GO" id="GO:0042627">
    <property type="term" value="C:chylomicron"/>
    <property type="evidence" value="ECO:0007669"/>
    <property type="project" value="UniProtKB-KW"/>
</dbReference>
<keyword evidence="15" id="KW-0753">Steroid metabolism</keyword>
<keyword evidence="16" id="KW-0850">VLDL</keyword>
<evidence type="ECO:0000256" key="11">
    <source>
        <dbReference type="ARBA" id="ARBA00022710"/>
    </source>
</evidence>
<evidence type="ECO:0000256" key="1">
    <source>
        <dbReference type="ARBA" id="ARBA00004496"/>
    </source>
</evidence>
<accession>A0A3Q3B2D8</accession>
<dbReference type="Proteomes" id="UP000264800">
    <property type="component" value="Unplaced"/>
</dbReference>
<dbReference type="Ensembl" id="ENSKMAT00000023395.1">
    <property type="protein sequence ID" value="ENSKMAP00000023100.1"/>
    <property type="gene ID" value="ENSKMAG00000017142.1"/>
</dbReference>
<evidence type="ECO:0000256" key="15">
    <source>
        <dbReference type="ARBA" id="ARBA00023221"/>
    </source>
</evidence>
<evidence type="ECO:0000256" key="13">
    <source>
        <dbReference type="ARBA" id="ARBA00023098"/>
    </source>
</evidence>
<dbReference type="GO" id="GO:0034362">
    <property type="term" value="C:low-density lipoprotein particle"/>
    <property type="evidence" value="ECO:0007669"/>
    <property type="project" value="UniProtKB-KW"/>
</dbReference>
<protein>
    <submittedName>
        <fullName evidence="17">Uncharacterized protein</fullName>
    </submittedName>
</protein>
<comment type="subcellular location">
    <subcellularLocation>
        <location evidence="1">Cytoplasm</location>
    </subcellularLocation>
    <subcellularLocation>
        <location evidence="2">Lipid droplet</location>
    </subcellularLocation>
    <subcellularLocation>
        <location evidence="3">Secreted</location>
    </subcellularLocation>
</comment>
<keyword evidence="13" id="KW-0443">Lipid metabolism</keyword>
<organism evidence="17 18">
    <name type="scientific">Kryptolebias marmoratus</name>
    <name type="common">Mangrove killifish</name>
    <name type="synonym">Rivulus marmoratus</name>
    <dbReference type="NCBI Taxonomy" id="37003"/>
    <lineage>
        <taxon>Eukaryota</taxon>
        <taxon>Metazoa</taxon>
        <taxon>Chordata</taxon>
        <taxon>Craniata</taxon>
        <taxon>Vertebrata</taxon>
        <taxon>Euteleostomi</taxon>
        <taxon>Actinopterygii</taxon>
        <taxon>Neopterygii</taxon>
        <taxon>Teleostei</taxon>
        <taxon>Neoteleostei</taxon>
        <taxon>Acanthomorphata</taxon>
        <taxon>Ovalentaria</taxon>
        <taxon>Atherinomorphae</taxon>
        <taxon>Cyprinodontiformes</taxon>
        <taxon>Rivulidae</taxon>
        <taxon>Kryptolebias</taxon>
    </lineage>
</organism>
<evidence type="ECO:0000256" key="3">
    <source>
        <dbReference type="ARBA" id="ARBA00004613"/>
    </source>
</evidence>
<dbReference type="GO" id="GO:0034361">
    <property type="term" value="C:very-low-density lipoprotein particle"/>
    <property type="evidence" value="ECO:0007669"/>
    <property type="project" value="UniProtKB-KW"/>
</dbReference>
<dbReference type="PANTHER" id="PTHR13769:SF1">
    <property type="entry name" value="APOLIPOPROTEIN B-100"/>
    <property type="match status" value="1"/>
</dbReference>
<evidence type="ECO:0000313" key="17">
    <source>
        <dbReference type="Ensembl" id="ENSKMAP00000023100.1"/>
    </source>
</evidence>
<keyword evidence="9" id="KW-0358">Heparin-binding</keyword>
<evidence type="ECO:0000256" key="7">
    <source>
        <dbReference type="ARBA" id="ARBA00022525"/>
    </source>
</evidence>
<evidence type="ECO:0000313" key="18">
    <source>
        <dbReference type="Proteomes" id="UP000264800"/>
    </source>
</evidence>
<dbReference type="PANTHER" id="PTHR13769">
    <property type="entry name" value="APOLIPOPROTEIN B"/>
    <property type="match status" value="1"/>
</dbReference>
<dbReference type="InterPro" id="IPR052418">
    <property type="entry name" value="Apolipoprotein_B"/>
</dbReference>
<keyword evidence="11" id="KW-0427">LDL</keyword>
<keyword evidence="14" id="KW-1207">Sterol metabolism</keyword>
<evidence type="ECO:0000256" key="6">
    <source>
        <dbReference type="ARBA" id="ARBA00022513"/>
    </source>
</evidence>
<keyword evidence="5" id="KW-0963">Cytoplasm</keyword>
<evidence type="ECO:0000256" key="14">
    <source>
        <dbReference type="ARBA" id="ARBA00023166"/>
    </source>
</evidence>
<dbReference type="GeneTree" id="ENSGT00940000177475"/>
<evidence type="ECO:0000256" key="12">
    <source>
        <dbReference type="ARBA" id="ARBA00023055"/>
    </source>
</evidence>
<keyword evidence="8" id="KW-0153">Cholesterol metabolism</keyword>
<dbReference type="GO" id="GO:0008203">
    <property type="term" value="P:cholesterol metabolic process"/>
    <property type="evidence" value="ECO:0007669"/>
    <property type="project" value="UniProtKB-KW"/>
</dbReference>
<dbReference type="GO" id="GO:0008201">
    <property type="term" value="F:heparin binding"/>
    <property type="evidence" value="ECO:0007669"/>
    <property type="project" value="UniProtKB-KW"/>
</dbReference>
<dbReference type="OMA" id="ASMEMVS"/>
<keyword evidence="4" id="KW-0813">Transport</keyword>
<reference evidence="17" key="2">
    <citation type="submission" date="2025-09" db="UniProtKB">
        <authorList>
            <consortium name="Ensembl"/>
        </authorList>
    </citation>
    <scope>IDENTIFICATION</scope>
</reference>
<dbReference type="STRING" id="37003.ENSKMAP00000023100"/>
<evidence type="ECO:0000256" key="10">
    <source>
        <dbReference type="ARBA" id="ARBA00022677"/>
    </source>
</evidence>
<proteinExistence type="predicted"/>
<dbReference type="GO" id="GO:0005737">
    <property type="term" value="C:cytoplasm"/>
    <property type="evidence" value="ECO:0007669"/>
    <property type="project" value="UniProtKB-SubCell"/>
</dbReference>
<dbReference type="AlphaFoldDB" id="A0A3Q3B2D8"/>